<evidence type="ECO:0000256" key="1">
    <source>
        <dbReference type="SAM" id="SignalP"/>
    </source>
</evidence>
<dbReference type="EMBL" id="RPOK01000002">
    <property type="protein sequence ID" value="RPJ66965.1"/>
    <property type="molecule type" value="Genomic_DNA"/>
</dbReference>
<dbReference type="InterPro" id="IPR029058">
    <property type="entry name" value="AB_hydrolase_fold"/>
</dbReference>
<feature type="signal peptide" evidence="1">
    <location>
        <begin position="1"/>
        <end position="19"/>
    </location>
</feature>
<proteinExistence type="predicted"/>
<dbReference type="OrthoDB" id="6326867at2"/>
<comment type="caution">
    <text evidence="2">The sequence shown here is derived from an EMBL/GenBank/DDBJ whole genome shotgun (WGS) entry which is preliminary data.</text>
</comment>
<reference evidence="2 3" key="1">
    <citation type="submission" date="2018-11" db="EMBL/GenBank/DDBJ databases">
        <authorList>
            <person name="Ye M.-Q."/>
            <person name="Du Z.-J."/>
        </authorList>
    </citation>
    <scope>NUCLEOTIDE SEQUENCE [LARGE SCALE GENOMIC DNA]</scope>
    <source>
        <strain evidence="2 3">U0105</strain>
    </source>
</reference>
<keyword evidence="1" id="KW-0732">Signal</keyword>
<evidence type="ECO:0000313" key="2">
    <source>
        <dbReference type="EMBL" id="RPJ66965.1"/>
    </source>
</evidence>
<dbReference type="Gene3D" id="3.40.50.1820">
    <property type="entry name" value="alpha/beta hydrolase"/>
    <property type="match status" value="1"/>
</dbReference>
<dbReference type="Proteomes" id="UP000275281">
    <property type="component" value="Unassembled WGS sequence"/>
</dbReference>
<dbReference type="AlphaFoldDB" id="A0A3N5YCJ3"/>
<dbReference type="RefSeq" id="WP_124026871.1">
    <property type="nucleotide sequence ID" value="NZ_JBHRSN010000015.1"/>
</dbReference>
<accession>A0A3N5YCJ3</accession>
<protein>
    <recommendedName>
        <fullName evidence="4">Alpha/beta hydrolase</fullName>
    </recommendedName>
</protein>
<dbReference type="SUPFAM" id="SSF53474">
    <property type="entry name" value="alpha/beta-Hydrolases"/>
    <property type="match status" value="1"/>
</dbReference>
<feature type="chain" id="PRO_5018267945" description="Alpha/beta hydrolase" evidence="1">
    <location>
        <begin position="20"/>
        <end position="338"/>
    </location>
</feature>
<gene>
    <name evidence="2" type="ORF">DRW07_05320</name>
</gene>
<evidence type="ECO:0008006" key="4">
    <source>
        <dbReference type="Google" id="ProtNLM"/>
    </source>
</evidence>
<evidence type="ECO:0000313" key="3">
    <source>
        <dbReference type="Proteomes" id="UP000275281"/>
    </source>
</evidence>
<dbReference type="PROSITE" id="PS51257">
    <property type="entry name" value="PROKAR_LIPOPROTEIN"/>
    <property type="match status" value="1"/>
</dbReference>
<name>A0A3N5YCJ3_9ALTE</name>
<keyword evidence="3" id="KW-1185">Reference proteome</keyword>
<organism evidence="2 3">
    <name type="scientific">Alteromonas sediminis</name>
    <dbReference type="NCBI Taxonomy" id="2259342"/>
    <lineage>
        <taxon>Bacteria</taxon>
        <taxon>Pseudomonadati</taxon>
        <taxon>Pseudomonadota</taxon>
        <taxon>Gammaproteobacteria</taxon>
        <taxon>Alteromonadales</taxon>
        <taxon>Alteromonadaceae</taxon>
        <taxon>Alteromonas/Salinimonas group</taxon>
        <taxon>Alteromonas</taxon>
    </lineage>
</organism>
<sequence length="338" mass="37860">MVVKGFTIGLLFISLSGCASFIANQMTSPKKSNIDGNISEWAVVQQLCDSNNYCVKAIGLGELAAGDHSLEFSFHINDNNKIWRYETKNSGVETAKPLADHLILLFAGYNQPTEVLYIHQLWLQRMTGAEVIVIPSAENTETFKFGLDYAPPIVAEIQRLNPEKVHLIGFSMGALAASEVERKIDNAKLYLVAPMIDFDYSAKAIYDILYRDKIYATFISEDTLEDAIQIVYEESGTTLKDTDLIAKLNRVKSPTFIYVSDKDRVVEYSSFGSIPNENVYVNFYGELNHLEMVALLSQDLMTDFVSDLLERPVLQSEVSTLGILCDFDDDNCLNQLPD</sequence>